<gene>
    <name evidence="1" type="ORF">S01H4_35747</name>
</gene>
<comment type="caution">
    <text evidence="1">The sequence shown here is derived from an EMBL/GenBank/DDBJ whole genome shotgun (WGS) entry which is preliminary data.</text>
</comment>
<evidence type="ECO:0000313" key="1">
    <source>
        <dbReference type="EMBL" id="GAG81113.1"/>
    </source>
</evidence>
<reference evidence="1" key="1">
    <citation type="journal article" date="2014" name="Front. Microbiol.">
        <title>High frequency of phylogenetically diverse reductive dehalogenase-homologous genes in deep subseafloor sedimentary metagenomes.</title>
        <authorList>
            <person name="Kawai M."/>
            <person name="Futagami T."/>
            <person name="Toyoda A."/>
            <person name="Takaki Y."/>
            <person name="Nishi S."/>
            <person name="Hori S."/>
            <person name="Arai W."/>
            <person name="Tsubouchi T."/>
            <person name="Morono Y."/>
            <person name="Uchiyama I."/>
            <person name="Ito T."/>
            <person name="Fujiyama A."/>
            <person name="Inagaki F."/>
            <person name="Takami H."/>
        </authorList>
    </citation>
    <scope>NUCLEOTIDE SEQUENCE</scope>
    <source>
        <strain evidence="1">Expedition CK06-06</strain>
    </source>
</reference>
<protein>
    <submittedName>
        <fullName evidence="1">Uncharacterized protein</fullName>
    </submittedName>
</protein>
<organism evidence="1">
    <name type="scientific">marine sediment metagenome</name>
    <dbReference type="NCBI Taxonomy" id="412755"/>
    <lineage>
        <taxon>unclassified sequences</taxon>
        <taxon>metagenomes</taxon>
        <taxon>ecological metagenomes</taxon>
    </lineage>
</organism>
<proteinExistence type="predicted"/>
<sequence>MHKLSDFHIASTIVKSVCRSRHCAFVDIPVLFAGEKDAFIGFDGKSLNVGSPKNIGETNYLLSVQYLKNFQQICGIPAWDTDAQSKNAISWIFMYIQGLINNGKDTSKNEPFAMRLYQNPLVWILMKDIVCPVYEVLLENIKMILFSSPYSDTRLVKKKN</sequence>
<dbReference type="EMBL" id="BART01019038">
    <property type="protein sequence ID" value="GAG81113.1"/>
    <property type="molecule type" value="Genomic_DNA"/>
</dbReference>
<dbReference type="AlphaFoldDB" id="X1BAG4"/>
<name>X1BAG4_9ZZZZ</name>
<accession>X1BAG4</accession>
<feature type="non-terminal residue" evidence="1">
    <location>
        <position position="160"/>
    </location>
</feature>